<dbReference type="InterPro" id="IPR042185">
    <property type="entry name" value="Serpin_sf_2"/>
</dbReference>
<evidence type="ECO:0000256" key="1">
    <source>
        <dbReference type="ARBA" id="ARBA00006426"/>
    </source>
</evidence>
<organism evidence="5">
    <name type="scientific">Locusta migratoria</name>
    <name type="common">Migratory locust</name>
    <dbReference type="NCBI Taxonomy" id="7004"/>
    <lineage>
        <taxon>Eukaryota</taxon>
        <taxon>Metazoa</taxon>
        <taxon>Ecdysozoa</taxon>
        <taxon>Arthropoda</taxon>
        <taxon>Hexapoda</taxon>
        <taxon>Insecta</taxon>
        <taxon>Pterygota</taxon>
        <taxon>Neoptera</taxon>
        <taxon>Polyneoptera</taxon>
        <taxon>Orthoptera</taxon>
        <taxon>Caelifera</taxon>
        <taxon>Acrididea</taxon>
        <taxon>Acridomorpha</taxon>
        <taxon>Acridoidea</taxon>
        <taxon>Acrididae</taxon>
        <taxon>Oedipodinae</taxon>
        <taxon>Locusta</taxon>
    </lineage>
</organism>
<evidence type="ECO:0000256" key="2">
    <source>
        <dbReference type="ARBA" id="ARBA00022690"/>
    </source>
</evidence>
<dbReference type="InterPro" id="IPR042178">
    <property type="entry name" value="Serpin_sf_1"/>
</dbReference>
<proteinExistence type="evidence at transcript level"/>
<dbReference type="Gene3D" id="2.30.39.10">
    <property type="entry name" value="Alpha-1-antitrypsin, domain 1"/>
    <property type="match status" value="1"/>
</dbReference>
<protein>
    <submittedName>
        <fullName evidence="5">Serpin 7</fullName>
    </submittedName>
</protein>
<dbReference type="PANTHER" id="PTHR11461">
    <property type="entry name" value="SERINE PROTEASE INHIBITOR, SERPIN"/>
    <property type="match status" value="1"/>
</dbReference>
<dbReference type="SMR" id="A0A6G9W2R3"/>
<dbReference type="AlphaFoldDB" id="A0A6G9W2R3"/>
<dbReference type="GO" id="GO:0005615">
    <property type="term" value="C:extracellular space"/>
    <property type="evidence" value="ECO:0007669"/>
    <property type="project" value="InterPro"/>
</dbReference>
<dbReference type="InterPro" id="IPR000215">
    <property type="entry name" value="Serpin_fam"/>
</dbReference>
<dbReference type="PANTHER" id="PTHR11461:SF211">
    <property type="entry name" value="GH10112P-RELATED"/>
    <property type="match status" value="1"/>
</dbReference>
<dbReference type="EMBL" id="MT005549">
    <property type="protein sequence ID" value="QIR83414.1"/>
    <property type="molecule type" value="mRNA"/>
</dbReference>
<comment type="similarity">
    <text evidence="1">Belongs to the serpin family. Ov-serpin subfamily.</text>
</comment>
<keyword evidence="2" id="KW-0646">Protease inhibitor</keyword>
<keyword evidence="3" id="KW-0722">Serine protease inhibitor</keyword>
<dbReference type="SUPFAM" id="SSF56574">
    <property type="entry name" value="Serpins"/>
    <property type="match status" value="1"/>
</dbReference>
<accession>A0A6G9W2R3</accession>
<reference evidence="5" key="1">
    <citation type="journal article" date="2020" name="FEBS Open Bio">
        <title>Serpin7 controls egg diapause of migratory locust (Locusta migratoria) by regulating polyphenol oxidase.</title>
        <authorList>
            <person name="Chen J."/>
            <person name="Cui D."/>
            <person name="Ullah H."/>
            <person name="Hao K."/>
            <person name="Tu X."/>
            <person name="Zhang Z."/>
        </authorList>
    </citation>
    <scope>NUCLEOTIDE SEQUENCE</scope>
</reference>
<sequence>MATEKTEAALQAICQGNQKFTFSIYKILSEVEGNLFFSPASMQVILALVHLGAKGKTAQEIVEGLSLPSDKKTVEDGFRELMNQLKGTDDTVLEVANKVYAQMSFPIKEEFRASAAKFLAEAEEVDFIKETETSRAKINEWVESKTNKKIKDLLPAGTLDALTRLVLVNAIYFKGLWNIPFNKDATAPMPFHVSASDKKTVDMMKLVKKFMYTDAEQLEAQVLELPYKGDQLSMVILLPKKNDGLKELEAKLAGVNLPDILNQMRKVEVTVYLPKFKLEHSINLNESLQKLGMKTMFDECNADFTGINDSKPGLVVSKVLHKAFIEVNEEGTEAAAATGAVMCLRMARIPQEPIIFKADHPFVFLIIDCKTKTSIFAGRICIPNCN</sequence>
<evidence type="ECO:0000259" key="4">
    <source>
        <dbReference type="SMART" id="SM00093"/>
    </source>
</evidence>
<evidence type="ECO:0000256" key="3">
    <source>
        <dbReference type="ARBA" id="ARBA00022900"/>
    </source>
</evidence>
<dbReference type="PROSITE" id="PS00284">
    <property type="entry name" value="SERPIN"/>
    <property type="match status" value="1"/>
</dbReference>
<dbReference type="Pfam" id="PF00079">
    <property type="entry name" value="Serpin"/>
    <property type="match status" value="1"/>
</dbReference>
<feature type="domain" description="Serpin" evidence="4">
    <location>
        <begin position="22"/>
        <end position="383"/>
    </location>
</feature>
<dbReference type="CDD" id="cd19601">
    <property type="entry name" value="serpin42Da-like"/>
    <property type="match status" value="1"/>
</dbReference>
<dbReference type="SMART" id="SM00093">
    <property type="entry name" value="SERPIN"/>
    <property type="match status" value="1"/>
</dbReference>
<dbReference type="InterPro" id="IPR023796">
    <property type="entry name" value="Serpin_dom"/>
</dbReference>
<dbReference type="FunFam" id="2.30.39.10:FF:000001">
    <property type="entry name" value="Serpin family B member 2"/>
    <property type="match status" value="1"/>
</dbReference>
<dbReference type="InterPro" id="IPR036186">
    <property type="entry name" value="Serpin_sf"/>
</dbReference>
<dbReference type="Gene3D" id="3.30.497.10">
    <property type="entry name" value="Antithrombin, subunit I, domain 2"/>
    <property type="match status" value="1"/>
</dbReference>
<name>A0A6G9W2R3_LOCMI</name>
<dbReference type="InterPro" id="IPR023795">
    <property type="entry name" value="Serpin_CS"/>
</dbReference>
<dbReference type="GO" id="GO:0004867">
    <property type="term" value="F:serine-type endopeptidase inhibitor activity"/>
    <property type="evidence" value="ECO:0007669"/>
    <property type="project" value="UniProtKB-KW"/>
</dbReference>
<evidence type="ECO:0000313" key="5">
    <source>
        <dbReference type="EMBL" id="QIR83414.1"/>
    </source>
</evidence>